<feature type="non-terminal residue" evidence="2">
    <location>
        <position position="56"/>
    </location>
</feature>
<dbReference type="EMBL" id="JAVRRA010002166">
    <property type="protein sequence ID" value="KAK5278285.1"/>
    <property type="molecule type" value="Genomic_DNA"/>
</dbReference>
<feature type="compositionally biased region" description="Low complexity" evidence="1">
    <location>
        <begin position="27"/>
        <end position="36"/>
    </location>
</feature>
<sequence>MDDLGPPRHSHDVEKGSGNPQLMPHEPSASSDDASPMPTTAAGKIQSYVKSFEKQM</sequence>
<proteinExistence type="predicted"/>
<organism evidence="2 3">
    <name type="scientific">Cryomyces antarcticus</name>
    <dbReference type="NCBI Taxonomy" id="329879"/>
    <lineage>
        <taxon>Eukaryota</taxon>
        <taxon>Fungi</taxon>
        <taxon>Dikarya</taxon>
        <taxon>Ascomycota</taxon>
        <taxon>Pezizomycotina</taxon>
        <taxon>Dothideomycetes</taxon>
        <taxon>Dothideomycetes incertae sedis</taxon>
        <taxon>Cryomyces</taxon>
    </lineage>
</organism>
<feature type="compositionally biased region" description="Basic and acidic residues" evidence="1">
    <location>
        <begin position="1"/>
        <end position="15"/>
    </location>
</feature>
<evidence type="ECO:0000256" key="1">
    <source>
        <dbReference type="SAM" id="MobiDB-lite"/>
    </source>
</evidence>
<name>A0ABR0M357_9PEZI</name>
<keyword evidence="3" id="KW-1185">Reference proteome</keyword>
<protein>
    <submittedName>
        <fullName evidence="2">Uncharacterized protein</fullName>
    </submittedName>
</protein>
<reference evidence="2 3" key="1">
    <citation type="submission" date="2023-08" db="EMBL/GenBank/DDBJ databases">
        <title>Black Yeasts Isolated from many extreme environments.</title>
        <authorList>
            <person name="Coleine C."/>
            <person name="Stajich J.E."/>
            <person name="Selbmann L."/>
        </authorList>
    </citation>
    <scope>NUCLEOTIDE SEQUENCE [LARGE SCALE GENOMIC DNA]</scope>
    <source>
        <strain evidence="2 3">CCFEE 536</strain>
    </source>
</reference>
<evidence type="ECO:0000313" key="3">
    <source>
        <dbReference type="Proteomes" id="UP001357485"/>
    </source>
</evidence>
<feature type="region of interest" description="Disordered" evidence="1">
    <location>
        <begin position="1"/>
        <end position="56"/>
    </location>
</feature>
<gene>
    <name evidence="2" type="ORF">LTR16_008801</name>
</gene>
<dbReference type="Proteomes" id="UP001357485">
    <property type="component" value="Unassembled WGS sequence"/>
</dbReference>
<evidence type="ECO:0000313" key="2">
    <source>
        <dbReference type="EMBL" id="KAK5278285.1"/>
    </source>
</evidence>
<comment type="caution">
    <text evidence="2">The sequence shown here is derived from an EMBL/GenBank/DDBJ whole genome shotgun (WGS) entry which is preliminary data.</text>
</comment>
<accession>A0ABR0M357</accession>